<comment type="similarity">
    <text evidence="2">Belongs to the diacylglycerol/lipid kinase family.</text>
</comment>
<name>A0AA87RB86_9MICO</name>
<evidence type="ECO:0000256" key="7">
    <source>
        <dbReference type="ARBA" id="ARBA00022777"/>
    </source>
</evidence>
<dbReference type="InterPro" id="IPR016064">
    <property type="entry name" value="NAD/diacylglycerol_kinase_sf"/>
</dbReference>
<keyword evidence="3" id="KW-0444">Lipid biosynthesis</keyword>
<gene>
    <name evidence="14" type="ORF">ABA31_10220</name>
</gene>
<comment type="cofactor">
    <cofactor evidence="1">
        <name>Mg(2+)</name>
        <dbReference type="ChEBI" id="CHEBI:18420"/>
    </cofactor>
</comment>
<evidence type="ECO:0000259" key="13">
    <source>
        <dbReference type="PROSITE" id="PS50146"/>
    </source>
</evidence>
<dbReference type="PROSITE" id="PS50146">
    <property type="entry name" value="DAGK"/>
    <property type="match status" value="1"/>
</dbReference>
<evidence type="ECO:0000256" key="5">
    <source>
        <dbReference type="ARBA" id="ARBA00022723"/>
    </source>
</evidence>
<organism evidence="14 15">
    <name type="scientific">Agrococcus baldri</name>
    <dbReference type="NCBI Taxonomy" id="153730"/>
    <lineage>
        <taxon>Bacteria</taxon>
        <taxon>Bacillati</taxon>
        <taxon>Actinomycetota</taxon>
        <taxon>Actinomycetes</taxon>
        <taxon>Micrococcales</taxon>
        <taxon>Microbacteriaceae</taxon>
        <taxon>Agrococcus</taxon>
    </lineage>
</organism>
<dbReference type="Pfam" id="PF19279">
    <property type="entry name" value="YegS_C"/>
    <property type="match status" value="1"/>
</dbReference>
<evidence type="ECO:0000256" key="1">
    <source>
        <dbReference type="ARBA" id="ARBA00001946"/>
    </source>
</evidence>
<keyword evidence="10" id="KW-0443">Lipid metabolism</keyword>
<protein>
    <submittedName>
        <fullName evidence="14">Diacylglycerol kinase</fullName>
    </submittedName>
</protein>
<dbReference type="RefSeq" id="WP_146793272.1">
    <property type="nucleotide sequence ID" value="NZ_BJUU01000004.1"/>
</dbReference>
<dbReference type="Gene3D" id="2.60.200.40">
    <property type="match status" value="1"/>
</dbReference>
<dbReference type="InterPro" id="IPR050187">
    <property type="entry name" value="Lipid_Phosphate_FormReg"/>
</dbReference>
<dbReference type="InterPro" id="IPR005218">
    <property type="entry name" value="Diacylglycerol/lipid_kinase"/>
</dbReference>
<dbReference type="Proteomes" id="UP000321749">
    <property type="component" value="Unassembled WGS sequence"/>
</dbReference>
<keyword evidence="12" id="KW-1208">Phospholipid metabolism</keyword>
<evidence type="ECO:0000256" key="2">
    <source>
        <dbReference type="ARBA" id="ARBA00005983"/>
    </source>
</evidence>
<keyword evidence="4" id="KW-0808">Transferase</keyword>
<accession>A0AA87RB86</accession>
<dbReference type="SUPFAM" id="SSF111331">
    <property type="entry name" value="NAD kinase/diacylglycerol kinase-like"/>
    <property type="match status" value="1"/>
</dbReference>
<keyword evidence="11" id="KW-0594">Phospholipid biosynthesis</keyword>
<dbReference type="Pfam" id="PF00781">
    <property type="entry name" value="DAGK_cat"/>
    <property type="match status" value="1"/>
</dbReference>
<keyword evidence="5" id="KW-0479">Metal-binding</keyword>
<proteinExistence type="inferred from homology"/>
<evidence type="ECO:0000256" key="9">
    <source>
        <dbReference type="ARBA" id="ARBA00022842"/>
    </source>
</evidence>
<dbReference type="GO" id="GO:0005886">
    <property type="term" value="C:plasma membrane"/>
    <property type="evidence" value="ECO:0007669"/>
    <property type="project" value="TreeGrafter"/>
</dbReference>
<evidence type="ECO:0000256" key="4">
    <source>
        <dbReference type="ARBA" id="ARBA00022679"/>
    </source>
</evidence>
<dbReference type="GO" id="GO:0004143">
    <property type="term" value="F:ATP-dependent diacylglycerol kinase activity"/>
    <property type="evidence" value="ECO:0007669"/>
    <property type="project" value="TreeGrafter"/>
</dbReference>
<dbReference type="Gene3D" id="3.40.50.10330">
    <property type="entry name" value="Probable inorganic polyphosphate/atp-NAD kinase, domain 1"/>
    <property type="match status" value="1"/>
</dbReference>
<dbReference type="GO" id="GO:0046872">
    <property type="term" value="F:metal ion binding"/>
    <property type="evidence" value="ECO:0007669"/>
    <property type="project" value="UniProtKB-KW"/>
</dbReference>
<dbReference type="AlphaFoldDB" id="A0AA87RB86"/>
<dbReference type="GO" id="GO:0005524">
    <property type="term" value="F:ATP binding"/>
    <property type="evidence" value="ECO:0007669"/>
    <property type="project" value="UniProtKB-KW"/>
</dbReference>
<evidence type="ECO:0000256" key="12">
    <source>
        <dbReference type="ARBA" id="ARBA00023264"/>
    </source>
</evidence>
<evidence type="ECO:0000256" key="6">
    <source>
        <dbReference type="ARBA" id="ARBA00022741"/>
    </source>
</evidence>
<dbReference type="InterPro" id="IPR045540">
    <property type="entry name" value="YegS/DAGK_C"/>
</dbReference>
<dbReference type="PANTHER" id="PTHR12358:SF106">
    <property type="entry name" value="LIPID KINASE YEGS"/>
    <property type="match status" value="1"/>
</dbReference>
<keyword evidence="9" id="KW-0460">Magnesium</keyword>
<feature type="domain" description="DAGKc" evidence="13">
    <location>
        <begin position="18"/>
        <end position="151"/>
    </location>
</feature>
<dbReference type="InterPro" id="IPR001206">
    <property type="entry name" value="Diacylglycerol_kinase_cat_dom"/>
</dbReference>
<evidence type="ECO:0000256" key="8">
    <source>
        <dbReference type="ARBA" id="ARBA00022840"/>
    </source>
</evidence>
<evidence type="ECO:0000256" key="3">
    <source>
        <dbReference type="ARBA" id="ARBA00022516"/>
    </source>
</evidence>
<evidence type="ECO:0000313" key="14">
    <source>
        <dbReference type="EMBL" id="GEK79671.1"/>
    </source>
</evidence>
<dbReference type="EMBL" id="BJUU01000004">
    <property type="protein sequence ID" value="GEK79671.1"/>
    <property type="molecule type" value="Genomic_DNA"/>
</dbReference>
<dbReference type="PANTHER" id="PTHR12358">
    <property type="entry name" value="SPHINGOSINE KINASE"/>
    <property type="match status" value="1"/>
</dbReference>
<dbReference type="InterPro" id="IPR017438">
    <property type="entry name" value="ATP-NAD_kinase_N"/>
</dbReference>
<evidence type="ECO:0000256" key="11">
    <source>
        <dbReference type="ARBA" id="ARBA00023209"/>
    </source>
</evidence>
<evidence type="ECO:0000256" key="10">
    <source>
        <dbReference type="ARBA" id="ARBA00023098"/>
    </source>
</evidence>
<keyword evidence="7 14" id="KW-0418">Kinase</keyword>
<dbReference type="GO" id="GO:0008654">
    <property type="term" value="P:phospholipid biosynthetic process"/>
    <property type="evidence" value="ECO:0007669"/>
    <property type="project" value="UniProtKB-KW"/>
</dbReference>
<dbReference type="NCBIfam" id="TIGR00147">
    <property type="entry name" value="YegS/Rv2252/BmrU family lipid kinase"/>
    <property type="match status" value="1"/>
</dbReference>
<reference evidence="14 15" key="1">
    <citation type="submission" date="2019-07" db="EMBL/GenBank/DDBJ databases">
        <title>Whole genome shotgun sequence of Agrococcus baldri NBRC 103055.</title>
        <authorList>
            <person name="Hosoyama A."/>
            <person name="Uohara A."/>
            <person name="Ohji S."/>
            <person name="Ichikawa N."/>
        </authorList>
    </citation>
    <scope>NUCLEOTIDE SEQUENCE [LARGE SCALE GENOMIC DNA]</scope>
    <source>
        <strain evidence="14 15">NBRC 103055</strain>
    </source>
</reference>
<comment type="caution">
    <text evidence="14">The sequence shown here is derived from an EMBL/GenBank/DDBJ whole genome shotgun (WGS) entry which is preliminary data.</text>
</comment>
<evidence type="ECO:0000313" key="15">
    <source>
        <dbReference type="Proteomes" id="UP000321749"/>
    </source>
</evidence>
<keyword evidence="6" id="KW-0547">Nucleotide-binding</keyword>
<dbReference type="SMART" id="SM00046">
    <property type="entry name" value="DAGKc"/>
    <property type="match status" value="1"/>
</dbReference>
<keyword evidence="15" id="KW-1185">Reference proteome</keyword>
<keyword evidence="8" id="KW-0067">ATP-binding</keyword>
<sequence length="320" mass="32688">MADPAADAAAAGAPVGAGASARIAVLVNPVSGRGRGRDAADAVVARLRELGAEVLVSVGSSVEQSRQLAAAAVAARPAALVIIGGDGTLSTLLDALVGCGVPIALVPAGTGNDFARAIGVPIGPSHAAEAAALALQGRPRPIDVGRVETADAAAHFLTVVAMGFDARVSDRTNRLRWPRGRARYYLALLIELARLRPVPFRVAVDDGPARARPGTLIAIGNTGSYGGGMPICPDSLPDDGQLDVTHVGPLSRIRLLRLFPLLLAGRHLERPEATALRATSVRVEAPGLVVYADGERIGTGSATVTVRPGALTMLVPQVAR</sequence>